<feature type="transmembrane region" description="Helical" evidence="1">
    <location>
        <begin position="79"/>
        <end position="101"/>
    </location>
</feature>
<feature type="transmembrane region" description="Helical" evidence="1">
    <location>
        <begin position="143"/>
        <end position="164"/>
    </location>
</feature>
<keyword evidence="3" id="KW-1185">Reference proteome</keyword>
<name>A0A3G1KUL8_FORW1</name>
<gene>
    <name evidence="2" type="ORF">DCMF_16270</name>
</gene>
<dbReference type="NCBIfam" id="TIGR03082">
    <property type="entry name" value="Gneg_AbrB_dup"/>
    <property type="match status" value="1"/>
</dbReference>
<dbReference type="EMBL" id="CP017634">
    <property type="protein sequence ID" value="ATW26120.1"/>
    <property type="molecule type" value="Genomic_DNA"/>
</dbReference>
<evidence type="ECO:0000313" key="3">
    <source>
        <dbReference type="Proteomes" id="UP000323521"/>
    </source>
</evidence>
<dbReference type="RefSeq" id="WP_148135396.1">
    <property type="nucleotide sequence ID" value="NZ_CP017634.1"/>
</dbReference>
<dbReference type="GO" id="GO:0010468">
    <property type="term" value="P:regulation of gene expression"/>
    <property type="evidence" value="ECO:0007669"/>
    <property type="project" value="InterPro"/>
</dbReference>
<dbReference type="InterPro" id="IPR007820">
    <property type="entry name" value="AbrB_fam"/>
</dbReference>
<dbReference type="InterPro" id="IPR017516">
    <property type="entry name" value="AbrB_dup"/>
</dbReference>
<dbReference type="Pfam" id="PF05145">
    <property type="entry name" value="AbrB"/>
    <property type="match status" value="1"/>
</dbReference>
<sequence length="165" mass="17979">MKIKLATILSAIAGGLLLTYLNIPAGAMVGAMLGTVIIQVREKDKMEVPLKVRRLVRMIMGAYVGLGITAEGIRQVRDILWPAIMTIGGMSILTLLTMLILHKLYGWDLKTAILSSTPAGLSEIGMNAEDFQTDPVPITTIHLFRLITVLIIIPIVIKVLGFVFL</sequence>
<dbReference type="PANTHER" id="PTHR38457">
    <property type="entry name" value="REGULATOR ABRB-RELATED"/>
    <property type="match status" value="1"/>
</dbReference>
<dbReference type="PANTHER" id="PTHR38457:SF1">
    <property type="entry name" value="REGULATOR ABRB-RELATED"/>
    <property type="match status" value="1"/>
</dbReference>
<evidence type="ECO:0000313" key="2">
    <source>
        <dbReference type="EMBL" id="ATW26120.1"/>
    </source>
</evidence>
<keyword evidence="1" id="KW-1133">Transmembrane helix</keyword>
<dbReference type="GO" id="GO:0016020">
    <property type="term" value="C:membrane"/>
    <property type="evidence" value="ECO:0007669"/>
    <property type="project" value="InterPro"/>
</dbReference>
<dbReference type="AlphaFoldDB" id="A0A3G1KUL8"/>
<organism evidence="2 3">
    <name type="scientific">Formimonas warabiya</name>
    <dbReference type="NCBI Taxonomy" id="1761012"/>
    <lineage>
        <taxon>Bacteria</taxon>
        <taxon>Bacillati</taxon>
        <taxon>Bacillota</taxon>
        <taxon>Clostridia</taxon>
        <taxon>Eubacteriales</taxon>
        <taxon>Peptococcaceae</taxon>
        <taxon>Candidatus Formimonas</taxon>
    </lineage>
</organism>
<feature type="transmembrane region" description="Helical" evidence="1">
    <location>
        <begin position="6"/>
        <end position="34"/>
    </location>
</feature>
<keyword evidence="1" id="KW-0472">Membrane</keyword>
<proteinExistence type="predicted"/>
<dbReference type="Proteomes" id="UP000323521">
    <property type="component" value="Chromosome"/>
</dbReference>
<accession>A0A3G1KUL8</accession>
<reference evidence="2 3" key="1">
    <citation type="submission" date="2016-10" db="EMBL/GenBank/DDBJ databases">
        <title>Complete Genome Sequence of Peptococcaceae strain DCMF.</title>
        <authorList>
            <person name="Edwards R.J."/>
            <person name="Holland S.I."/>
            <person name="Deshpande N.P."/>
            <person name="Wong Y.K."/>
            <person name="Ertan H."/>
            <person name="Manefield M."/>
            <person name="Russell T.L."/>
            <person name="Lee M.J."/>
        </authorList>
    </citation>
    <scope>NUCLEOTIDE SEQUENCE [LARGE SCALE GENOMIC DNA]</scope>
    <source>
        <strain evidence="2 3">DCMF</strain>
    </source>
</reference>
<protein>
    <recommendedName>
        <fullName evidence="4">AbrB family transcriptional regulator</fullName>
    </recommendedName>
</protein>
<evidence type="ECO:0008006" key="4">
    <source>
        <dbReference type="Google" id="ProtNLM"/>
    </source>
</evidence>
<dbReference type="OrthoDB" id="5460360at2"/>
<keyword evidence="1" id="KW-0812">Transmembrane</keyword>
<dbReference type="KEGG" id="fwa:DCMF_16270"/>
<evidence type="ECO:0000256" key="1">
    <source>
        <dbReference type="SAM" id="Phobius"/>
    </source>
</evidence>